<dbReference type="PROSITE" id="PS01066">
    <property type="entry name" value="UPP_SYNTHASE"/>
    <property type="match status" value="1"/>
</dbReference>
<reference evidence="6" key="4">
    <citation type="submission" date="2024-02" db="EMBL/GenBank/DDBJ databases">
        <title>Comparative genomics of Cryptococcus and Kwoniella reveals pathogenesis evolution and contrasting modes of karyotype evolution via chromosome fusion or intercentromeric recombination.</title>
        <authorList>
            <person name="Coelho M.A."/>
            <person name="David-Palma M."/>
            <person name="Shea T."/>
            <person name="Bowers K."/>
            <person name="McGinley-Smith S."/>
            <person name="Mohammad A.W."/>
            <person name="Gnirke A."/>
            <person name="Yurkov A.M."/>
            <person name="Nowrousian M."/>
            <person name="Sun S."/>
            <person name="Cuomo C.A."/>
            <person name="Heitman J."/>
        </authorList>
    </citation>
    <scope>NUCLEOTIDE SEQUENCE</scope>
    <source>
        <strain evidence="6">CBS 10118</strain>
    </source>
</reference>
<dbReference type="EMBL" id="CP144545">
    <property type="protein sequence ID" value="WVW84619.1"/>
    <property type="molecule type" value="Genomic_DNA"/>
</dbReference>
<dbReference type="SUPFAM" id="SSF64005">
    <property type="entry name" value="Undecaprenyl diphosphate synthase"/>
    <property type="match status" value="1"/>
</dbReference>
<keyword evidence="3" id="KW-0460">Magnesium</keyword>
<dbReference type="RefSeq" id="XP_019045694.1">
    <property type="nucleotide sequence ID" value="XM_019192697.1"/>
</dbReference>
<keyword evidence="4" id="KW-1133">Transmembrane helix</keyword>
<accession>A0A1B9G0S2</accession>
<dbReference type="GO" id="GO:0016094">
    <property type="term" value="P:polyprenol biosynthetic process"/>
    <property type="evidence" value="ECO:0007669"/>
    <property type="project" value="TreeGrafter"/>
</dbReference>
<evidence type="ECO:0000256" key="4">
    <source>
        <dbReference type="RuleBase" id="RU363018"/>
    </source>
</evidence>
<evidence type="ECO:0000256" key="3">
    <source>
        <dbReference type="ARBA" id="ARBA00022842"/>
    </source>
</evidence>
<dbReference type="HAMAP" id="MF_01139">
    <property type="entry name" value="ISPT"/>
    <property type="match status" value="1"/>
</dbReference>
<reference evidence="5" key="1">
    <citation type="submission" date="2013-07" db="EMBL/GenBank/DDBJ databases">
        <title>The Genome Sequence of Cryptococcus bestiolae CBS10118.</title>
        <authorList>
            <consortium name="The Broad Institute Genome Sequencing Platform"/>
            <person name="Cuomo C."/>
            <person name="Litvintseva A."/>
            <person name="Chen Y."/>
            <person name="Heitman J."/>
            <person name="Sun S."/>
            <person name="Springer D."/>
            <person name="Dromer F."/>
            <person name="Young S.K."/>
            <person name="Zeng Q."/>
            <person name="Gargeya S."/>
            <person name="Fitzgerald M."/>
            <person name="Abouelleil A."/>
            <person name="Alvarado L."/>
            <person name="Berlin A.M."/>
            <person name="Chapman S.B."/>
            <person name="Dewar J."/>
            <person name="Goldberg J."/>
            <person name="Griggs A."/>
            <person name="Gujja S."/>
            <person name="Hansen M."/>
            <person name="Howarth C."/>
            <person name="Imamovic A."/>
            <person name="Larimer J."/>
            <person name="McCowan C."/>
            <person name="Murphy C."/>
            <person name="Pearson M."/>
            <person name="Priest M."/>
            <person name="Roberts A."/>
            <person name="Saif S."/>
            <person name="Shea T."/>
            <person name="Sykes S."/>
            <person name="Wortman J."/>
            <person name="Nusbaum C."/>
            <person name="Birren B."/>
        </authorList>
    </citation>
    <scope>NUCLEOTIDE SEQUENCE [LARGE SCALE GENOMIC DNA]</scope>
    <source>
        <strain evidence="5">CBS 10118</strain>
    </source>
</reference>
<dbReference type="GeneID" id="30210484"/>
<keyword evidence="4" id="KW-0472">Membrane</keyword>
<dbReference type="EMBL" id="KI894022">
    <property type="protein sequence ID" value="OCF24624.1"/>
    <property type="molecule type" value="Genomic_DNA"/>
</dbReference>
<sequence length="294" mass="33313">MSEQSSTRTTTSPPHPPQRLALLHAIVRGLFSIATTILLYLISLGPIPQHVGFVMDGNRRYARGLGKEVSEGHGEGFAALKRTLEICLRLRIRAVSVYAFAIDNFNRSENEVSTLMRLAKDRLAELCQHGALLEEYGVQIKFVGQTSLFPEDVQQALREMEEMTKDHKNGVLNICAPYASRDEITTAIRYTVKDNNSNTEQITSTQIFDRLGTSQSVLHVDSGLFKRPEESGNLDILVRTSNVKRLSDFMMWQASEDTQLHFVNTFWPEFGLSDMIPILLGWQQKQWVKQLGWD</sequence>
<dbReference type="Gene3D" id="3.40.1180.10">
    <property type="entry name" value="Decaprenyl diphosphate synthase-like"/>
    <property type="match status" value="1"/>
</dbReference>
<dbReference type="InterPro" id="IPR018520">
    <property type="entry name" value="UPP_synth-like_CS"/>
</dbReference>
<dbReference type="Proteomes" id="UP000092730">
    <property type="component" value="Chromosome 5"/>
</dbReference>
<feature type="transmembrane region" description="Helical" evidence="4">
    <location>
        <begin position="21"/>
        <end position="42"/>
    </location>
</feature>
<keyword evidence="2 4" id="KW-0808">Transferase</keyword>
<dbReference type="PANTHER" id="PTHR10291:SF43">
    <property type="entry name" value="DEHYDRODOLICHYL DIPHOSPHATE SYNTHASE COMPLEX SUBUNIT DHDDS"/>
    <property type="match status" value="1"/>
</dbReference>
<organism evidence="5">
    <name type="scientific">Kwoniella bestiolae CBS 10118</name>
    <dbReference type="NCBI Taxonomy" id="1296100"/>
    <lineage>
        <taxon>Eukaryota</taxon>
        <taxon>Fungi</taxon>
        <taxon>Dikarya</taxon>
        <taxon>Basidiomycota</taxon>
        <taxon>Agaricomycotina</taxon>
        <taxon>Tremellomycetes</taxon>
        <taxon>Tremellales</taxon>
        <taxon>Cryptococcaceae</taxon>
        <taxon>Kwoniella</taxon>
    </lineage>
</organism>
<dbReference type="GO" id="GO:0005811">
    <property type="term" value="C:lipid droplet"/>
    <property type="evidence" value="ECO:0007669"/>
    <property type="project" value="TreeGrafter"/>
</dbReference>
<dbReference type="STRING" id="1296100.A0A1B9G0S2"/>
<dbReference type="EC" id="2.5.1.-" evidence="4"/>
<evidence type="ECO:0000256" key="2">
    <source>
        <dbReference type="ARBA" id="ARBA00022679"/>
    </source>
</evidence>
<dbReference type="GO" id="GO:1904423">
    <property type="term" value="C:dehydrodolichyl diphosphate synthase complex"/>
    <property type="evidence" value="ECO:0007669"/>
    <property type="project" value="TreeGrafter"/>
</dbReference>
<dbReference type="InterPro" id="IPR036424">
    <property type="entry name" value="UPP_synth-like_sf"/>
</dbReference>
<name>A0A1B9G0S2_9TREE</name>
<dbReference type="CDD" id="cd00475">
    <property type="entry name" value="Cis_IPPS"/>
    <property type="match status" value="1"/>
</dbReference>
<dbReference type="FunFam" id="3.40.1180.10:FF:000005">
    <property type="entry name" value="Alkyl transferase"/>
    <property type="match status" value="1"/>
</dbReference>
<dbReference type="VEuPathDB" id="FungiDB:I302_06085"/>
<evidence type="ECO:0000313" key="7">
    <source>
        <dbReference type="Proteomes" id="UP000092730"/>
    </source>
</evidence>
<dbReference type="Pfam" id="PF01255">
    <property type="entry name" value="Prenyltransf"/>
    <property type="match status" value="1"/>
</dbReference>
<evidence type="ECO:0000313" key="5">
    <source>
        <dbReference type="EMBL" id="OCF24624.1"/>
    </source>
</evidence>
<keyword evidence="4" id="KW-0812">Transmembrane</keyword>
<dbReference type="NCBIfam" id="TIGR00055">
    <property type="entry name" value="uppS"/>
    <property type="match status" value="1"/>
</dbReference>
<dbReference type="OrthoDB" id="4173905at2759"/>
<proteinExistence type="inferred from homology"/>
<dbReference type="GO" id="GO:0045547">
    <property type="term" value="F:ditrans,polycis-polyprenyl diphosphate synthase [(2E,6E)-farnesyl diphosphate specific] activity"/>
    <property type="evidence" value="ECO:0007669"/>
    <property type="project" value="TreeGrafter"/>
</dbReference>
<comment type="similarity">
    <text evidence="1 4">Belongs to the UPP synthase family.</text>
</comment>
<reference evidence="6" key="2">
    <citation type="submission" date="2013-07" db="EMBL/GenBank/DDBJ databases">
        <authorList>
            <consortium name="The Broad Institute Genome Sequencing Platform"/>
            <person name="Cuomo C."/>
            <person name="Litvintseva A."/>
            <person name="Chen Y."/>
            <person name="Heitman J."/>
            <person name="Sun S."/>
            <person name="Springer D."/>
            <person name="Dromer F."/>
            <person name="Young S.K."/>
            <person name="Zeng Q."/>
            <person name="Gargeya S."/>
            <person name="Fitzgerald M."/>
            <person name="Abouelleil A."/>
            <person name="Alvarado L."/>
            <person name="Berlin A.M."/>
            <person name="Chapman S.B."/>
            <person name="Dewar J."/>
            <person name="Goldberg J."/>
            <person name="Griggs A."/>
            <person name="Gujja S."/>
            <person name="Hansen M."/>
            <person name="Howarth C."/>
            <person name="Imamovic A."/>
            <person name="Larimer J."/>
            <person name="McCowan C."/>
            <person name="Murphy C."/>
            <person name="Pearson M."/>
            <person name="Priest M."/>
            <person name="Roberts A."/>
            <person name="Saif S."/>
            <person name="Shea T."/>
            <person name="Sykes S."/>
            <person name="Wortman J."/>
            <person name="Nusbaum C."/>
            <person name="Birren B."/>
        </authorList>
    </citation>
    <scope>NUCLEOTIDE SEQUENCE</scope>
    <source>
        <strain evidence="6">CBS 10118</strain>
    </source>
</reference>
<evidence type="ECO:0000256" key="1">
    <source>
        <dbReference type="ARBA" id="ARBA00005432"/>
    </source>
</evidence>
<evidence type="ECO:0000313" key="6">
    <source>
        <dbReference type="EMBL" id="WVW84619.1"/>
    </source>
</evidence>
<dbReference type="InterPro" id="IPR001441">
    <property type="entry name" value="UPP_synth-like"/>
</dbReference>
<gene>
    <name evidence="5" type="ORF">I302_06085</name>
    <name evidence="6" type="ORF">I302_106653</name>
</gene>
<protein>
    <recommendedName>
        <fullName evidence="4">Alkyl transferase</fullName>
        <ecNumber evidence="4">2.5.1.-</ecNumber>
    </recommendedName>
</protein>
<dbReference type="GO" id="GO:0005783">
    <property type="term" value="C:endoplasmic reticulum"/>
    <property type="evidence" value="ECO:0007669"/>
    <property type="project" value="TreeGrafter"/>
</dbReference>
<dbReference type="PANTHER" id="PTHR10291">
    <property type="entry name" value="DEHYDRODOLICHYL DIPHOSPHATE SYNTHASE FAMILY MEMBER"/>
    <property type="match status" value="1"/>
</dbReference>
<dbReference type="KEGG" id="kbi:30210484"/>
<keyword evidence="7" id="KW-1185">Reference proteome</keyword>
<dbReference type="GO" id="GO:0016020">
    <property type="term" value="C:membrane"/>
    <property type="evidence" value="ECO:0007669"/>
    <property type="project" value="TreeGrafter"/>
</dbReference>
<reference evidence="5" key="3">
    <citation type="submission" date="2014-01" db="EMBL/GenBank/DDBJ databases">
        <title>Evolution of pathogenesis and genome organization in the Tremellales.</title>
        <authorList>
            <person name="Cuomo C."/>
            <person name="Litvintseva A."/>
            <person name="Heitman J."/>
            <person name="Chen Y."/>
            <person name="Sun S."/>
            <person name="Springer D."/>
            <person name="Dromer F."/>
            <person name="Young S."/>
            <person name="Zeng Q."/>
            <person name="Chapman S."/>
            <person name="Gujja S."/>
            <person name="Saif S."/>
            <person name="Birren B."/>
        </authorList>
    </citation>
    <scope>NUCLEOTIDE SEQUENCE</scope>
    <source>
        <strain evidence="5">CBS 10118</strain>
    </source>
</reference>
<dbReference type="AlphaFoldDB" id="A0A1B9G0S2"/>